<sequence>MPLGTRNGQQRSKNIRFWELPRDINLGSPYLLRPTAFHKFCSYPGHKSPPRLKKRPLLYWKSSFLQDSQFPKSMVKLFEIESVLQGDLLRS</sequence>
<gene>
    <name evidence="1" type="ORF">CEXT_353571</name>
</gene>
<dbReference type="EMBL" id="BPLR01006730">
    <property type="protein sequence ID" value="GIY11992.1"/>
    <property type="molecule type" value="Genomic_DNA"/>
</dbReference>
<proteinExistence type="predicted"/>
<accession>A0AAV4QRV0</accession>
<comment type="caution">
    <text evidence="1">The sequence shown here is derived from an EMBL/GenBank/DDBJ whole genome shotgun (WGS) entry which is preliminary data.</text>
</comment>
<protein>
    <submittedName>
        <fullName evidence="1">Uncharacterized protein</fullName>
    </submittedName>
</protein>
<evidence type="ECO:0000313" key="2">
    <source>
        <dbReference type="Proteomes" id="UP001054945"/>
    </source>
</evidence>
<organism evidence="1 2">
    <name type="scientific">Caerostris extrusa</name>
    <name type="common">Bark spider</name>
    <name type="synonym">Caerostris bankana</name>
    <dbReference type="NCBI Taxonomy" id="172846"/>
    <lineage>
        <taxon>Eukaryota</taxon>
        <taxon>Metazoa</taxon>
        <taxon>Ecdysozoa</taxon>
        <taxon>Arthropoda</taxon>
        <taxon>Chelicerata</taxon>
        <taxon>Arachnida</taxon>
        <taxon>Araneae</taxon>
        <taxon>Araneomorphae</taxon>
        <taxon>Entelegynae</taxon>
        <taxon>Araneoidea</taxon>
        <taxon>Araneidae</taxon>
        <taxon>Caerostris</taxon>
    </lineage>
</organism>
<dbReference type="Proteomes" id="UP001054945">
    <property type="component" value="Unassembled WGS sequence"/>
</dbReference>
<reference evidence="1 2" key="1">
    <citation type="submission" date="2021-06" db="EMBL/GenBank/DDBJ databases">
        <title>Caerostris extrusa draft genome.</title>
        <authorList>
            <person name="Kono N."/>
            <person name="Arakawa K."/>
        </authorList>
    </citation>
    <scope>NUCLEOTIDE SEQUENCE [LARGE SCALE GENOMIC DNA]</scope>
</reference>
<keyword evidence="2" id="KW-1185">Reference proteome</keyword>
<evidence type="ECO:0000313" key="1">
    <source>
        <dbReference type="EMBL" id="GIY11992.1"/>
    </source>
</evidence>
<name>A0AAV4QRV0_CAEEX</name>
<dbReference type="AlphaFoldDB" id="A0AAV4QRV0"/>